<organism evidence="9 10">
    <name type="scientific">Gracilariopsis chorda</name>
    <dbReference type="NCBI Taxonomy" id="448386"/>
    <lineage>
        <taxon>Eukaryota</taxon>
        <taxon>Rhodophyta</taxon>
        <taxon>Florideophyceae</taxon>
        <taxon>Rhodymeniophycidae</taxon>
        <taxon>Gracilariales</taxon>
        <taxon>Gracilariaceae</taxon>
        <taxon>Gracilariopsis</taxon>
    </lineage>
</organism>
<dbReference type="PANTHER" id="PTHR12137">
    <property type="entry name" value="CARBOHYDRATE SULFOTRANSFERASE"/>
    <property type="match status" value="1"/>
</dbReference>
<accession>A0A2V3IMF1</accession>
<evidence type="ECO:0000256" key="4">
    <source>
        <dbReference type="ARBA" id="ARBA00022692"/>
    </source>
</evidence>
<keyword evidence="4" id="KW-0812">Transmembrane</keyword>
<comment type="subcellular location">
    <subcellularLocation>
        <location evidence="1">Golgi apparatus membrane</location>
        <topology evidence="1">Single-pass type II membrane protein</topology>
    </subcellularLocation>
</comment>
<dbReference type="GO" id="GO:0000139">
    <property type="term" value="C:Golgi membrane"/>
    <property type="evidence" value="ECO:0007669"/>
    <property type="project" value="UniProtKB-SubCell"/>
</dbReference>
<evidence type="ECO:0000256" key="1">
    <source>
        <dbReference type="ARBA" id="ARBA00004323"/>
    </source>
</evidence>
<evidence type="ECO:0000256" key="8">
    <source>
        <dbReference type="ARBA" id="ARBA00023180"/>
    </source>
</evidence>
<evidence type="ECO:0000313" key="10">
    <source>
        <dbReference type="Proteomes" id="UP000247409"/>
    </source>
</evidence>
<evidence type="ECO:0000256" key="2">
    <source>
        <dbReference type="ARBA" id="ARBA00006339"/>
    </source>
</evidence>
<proteinExistence type="inferred from homology"/>
<keyword evidence="8" id="KW-0325">Glycoprotein</keyword>
<gene>
    <name evidence="9" type="ORF">BWQ96_08009</name>
</gene>
<dbReference type="EMBL" id="NBIV01000169">
    <property type="protein sequence ID" value="PXF42290.1"/>
    <property type="molecule type" value="Genomic_DNA"/>
</dbReference>
<keyword evidence="10" id="KW-1185">Reference proteome</keyword>
<comment type="caution">
    <text evidence="9">The sequence shown here is derived from an EMBL/GenBank/DDBJ whole genome shotgun (WGS) entry which is preliminary data.</text>
</comment>
<dbReference type="InterPro" id="IPR018011">
    <property type="entry name" value="Carb_sulfotrans_8-10"/>
</dbReference>
<dbReference type="OrthoDB" id="3010at2759"/>
<dbReference type="Proteomes" id="UP000247409">
    <property type="component" value="Unassembled WGS sequence"/>
</dbReference>
<evidence type="ECO:0000313" key="9">
    <source>
        <dbReference type="EMBL" id="PXF42290.1"/>
    </source>
</evidence>
<evidence type="ECO:0000256" key="6">
    <source>
        <dbReference type="ARBA" id="ARBA00023034"/>
    </source>
</evidence>
<dbReference type="Pfam" id="PF03567">
    <property type="entry name" value="Sulfotransfer_2"/>
    <property type="match status" value="1"/>
</dbReference>
<dbReference type="GO" id="GO:0016051">
    <property type="term" value="P:carbohydrate biosynthetic process"/>
    <property type="evidence" value="ECO:0007669"/>
    <property type="project" value="InterPro"/>
</dbReference>
<dbReference type="InterPro" id="IPR005331">
    <property type="entry name" value="Sulfotransferase"/>
</dbReference>
<keyword evidence="7" id="KW-0472">Membrane</keyword>
<evidence type="ECO:0000256" key="5">
    <source>
        <dbReference type="ARBA" id="ARBA00022989"/>
    </source>
</evidence>
<sequence>MLLRYRSLQKRRPHRRQYPCARLNRKALLFATCSVLTALFLPHITQRNTYYGYRMRKRRLQPTAELNNTGATGADIIAFPFASRIIVSEVSRLIYCPIPKAANSNWKYLIRKFEGLPDYADLTKAHNVNVSGLRYLSDYSANEISQLIRDPSFFKFIFVRNPYSRIVSCYMDKFRNTDPVYVTTEYRLFLAQLFHWHYARKVDIYRDPRPSFETFVDELLKQAPIAMNAHWMPQTTHCGIGIMPYDFVGRMENLAKDARFVLDRLGKFEECFPSQQEIGFPPSGASKKMEDELYTIDLRFKVRAIYDDDFQMLGYK</sequence>
<dbReference type="STRING" id="448386.A0A2V3IMF1"/>
<comment type="similarity">
    <text evidence="2">Belongs to the sulfotransferase 2 family.</text>
</comment>
<dbReference type="GO" id="GO:0008146">
    <property type="term" value="F:sulfotransferase activity"/>
    <property type="evidence" value="ECO:0007669"/>
    <property type="project" value="InterPro"/>
</dbReference>
<dbReference type="AlphaFoldDB" id="A0A2V3IMF1"/>
<keyword evidence="5" id="KW-1133">Transmembrane helix</keyword>
<keyword evidence="3 9" id="KW-0808">Transferase</keyword>
<evidence type="ECO:0000256" key="7">
    <source>
        <dbReference type="ARBA" id="ARBA00023136"/>
    </source>
</evidence>
<keyword evidence="6" id="KW-0333">Golgi apparatus</keyword>
<reference evidence="9 10" key="1">
    <citation type="journal article" date="2018" name="Mol. Biol. Evol.">
        <title>Analysis of the draft genome of the red seaweed Gracilariopsis chorda provides insights into genome size evolution in Rhodophyta.</title>
        <authorList>
            <person name="Lee J."/>
            <person name="Yang E.C."/>
            <person name="Graf L."/>
            <person name="Yang J.H."/>
            <person name="Qiu H."/>
            <person name="Zel Zion U."/>
            <person name="Chan C.X."/>
            <person name="Stephens T.G."/>
            <person name="Weber A.P.M."/>
            <person name="Boo G.H."/>
            <person name="Boo S.M."/>
            <person name="Kim K.M."/>
            <person name="Shin Y."/>
            <person name="Jung M."/>
            <person name="Lee S.J."/>
            <person name="Yim H.S."/>
            <person name="Lee J.H."/>
            <person name="Bhattacharya D."/>
            <person name="Yoon H.S."/>
        </authorList>
    </citation>
    <scope>NUCLEOTIDE SEQUENCE [LARGE SCALE GENOMIC DNA]</scope>
    <source>
        <strain evidence="9 10">SKKU-2015</strain>
        <tissue evidence="9">Whole body</tissue>
    </source>
</reference>
<evidence type="ECO:0000256" key="3">
    <source>
        <dbReference type="ARBA" id="ARBA00022679"/>
    </source>
</evidence>
<dbReference type="PANTHER" id="PTHR12137:SF54">
    <property type="entry name" value="CARBOHYDRATE SULFOTRANSFERASE"/>
    <property type="match status" value="1"/>
</dbReference>
<protein>
    <submittedName>
        <fullName evidence="9">Carbohydrate sulfotransferase 14</fullName>
    </submittedName>
</protein>
<name>A0A2V3IMF1_9FLOR</name>